<accession>A0A7Z0EIE0</accession>
<evidence type="ECO:0000256" key="1">
    <source>
        <dbReference type="SAM" id="Phobius"/>
    </source>
</evidence>
<dbReference type="EMBL" id="JACCFS010000001">
    <property type="protein sequence ID" value="NYJ32196.1"/>
    <property type="molecule type" value="Genomic_DNA"/>
</dbReference>
<organism evidence="2 3">
    <name type="scientific">Nocardiopsis aegyptia</name>
    <dbReference type="NCBI Taxonomy" id="220378"/>
    <lineage>
        <taxon>Bacteria</taxon>
        <taxon>Bacillati</taxon>
        <taxon>Actinomycetota</taxon>
        <taxon>Actinomycetes</taxon>
        <taxon>Streptosporangiales</taxon>
        <taxon>Nocardiopsidaceae</taxon>
        <taxon>Nocardiopsis</taxon>
    </lineage>
</organism>
<evidence type="ECO:0000313" key="3">
    <source>
        <dbReference type="Proteomes" id="UP000572051"/>
    </source>
</evidence>
<dbReference type="AlphaFoldDB" id="A0A7Z0EIE0"/>
<dbReference type="Proteomes" id="UP000572051">
    <property type="component" value="Unassembled WGS sequence"/>
</dbReference>
<evidence type="ECO:0000313" key="2">
    <source>
        <dbReference type="EMBL" id="NYJ32196.1"/>
    </source>
</evidence>
<proteinExistence type="predicted"/>
<comment type="caution">
    <text evidence="2">The sequence shown here is derived from an EMBL/GenBank/DDBJ whole genome shotgun (WGS) entry which is preliminary data.</text>
</comment>
<feature type="transmembrane region" description="Helical" evidence="1">
    <location>
        <begin position="6"/>
        <end position="26"/>
    </location>
</feature>
<keyword evidence="3" id="KW-1185">Reference proteome</keyword>
<sequence length="34" mass="3870">MELMMVEAHLEVLALLVVAVVVLRFVKNNDDTEK</sequence>
<keyword evidence="1" id="KW-1133">Transmembrane helix</keyword>
<keyword evidence="1" id="KW-0472">Membrane</keyword>
<protein>
    <submittedName>
        <fullName evidence="2">Uncharacterized protein</fullName>
    </submittedName>
</protein>
<reference evidence="2 3" key="1">
    <citation type="submission" date="2020-07" db="EMBL/GenBank/DDBJ databases">
        <title>Sequencing the genomes of 1000 actinobacteria strains.</title>
        <authorList>
            <person name="Klenk H.-P."/>
        </authorList>
    </citation>
    <scope>NUCLEOTIDE SEQUENCE [LARGE SCALE GENOMIC DNA]</scope>
    <source>
        <strain evidence="2 3">DSM 44442</strain>
    </source>
</reference>
<name>A0A7Z0EIE0_9ACTN</name>
<keyword evidence="1" id="KW-0812">Transmembrane</keyword>
<gene>
    <name evidence="2" type="ORF">HNR10_000077</name>
</gene>